<dbReference type="EMBL" id="RAYI01000001">
    <property type="protein sequence ID" value="RLT75130.1"/>
    <property type="molecule type" value="Genomic_DNA"/>
</dbReference>
<dbReference type="Proteomes" id="UP000278164">
    <property type="component" value="Unassembled WGS sequence"/>
</dbReference>
<reference evidence="1 2" key="1">
    <citation type="submission" date="2018-09" db="EMBL/GenBank/DDBJ databases">
        <title>Murine metabolic-syndrome-specific gut microbial biobank.</title>
        <authorList>
            <person name="Liu C."/>
        </authorList>
    </citation>
    <scope>NUCLEOTIDE SEQUENCE [LARGE SCALE GENOMIC DNA]</scope>
    <source>
        <strain evidence="1 2">8-P5</strain>
    </source>
</reference>
<accession>A0A3L7ZYJ8</accession>
<proteinExistence type="predicted"/>
<sequence>MPDSRSGMFLLFAMLSVCIILFFLVSPAYGAGVPIVAGLKGRVQDMQGFRGKIPQALRARMIFPETRRA</sequence>
<evidence type="ECO:0000313" key="2">
    <source>
        <dbReference type="Proteomes" id="UP000278164"/>
    </source>
</evidence>
<name>A0A3L7ZYJ8_PARDI</name>
<dbReference type="AlphaFoldDB" id="A0A3L7ZYJ8"/>
<comment type="caution">
    <text evidence="1">The sequence shown here is derived from an EMBL/GenBank/DDBJ whole genome shotgun (WGS) entry which is preliminary data.</text>
</comment>
<protein>
    <submittedName>
        <fullName evidence="1">Uncharacterized protein</fullName>
    </submittedName>
</protein>
<organism evidence="1 2">
    <name type="scientific">Parabacteroides distasonis</name>
    <dbReference type="NCBI Taxonomy" id="823"/>
    <lineage>
        <taxon>Bacteria</taxon>
        <taxon>Pseudomonadati</taxon>
        <taxon>Bacteroidota</taxon>
        <taxon>Bacteroidia</taxon>
        <taxon>Bacteroidales</taxon>
        <taxon>Tannerellaceae</taxon>
        <taxon>Parabacteroides</taxon>
    </lineage>
</organism>
<gene>
    <name evidence="1" type="ORF">D7V78_00990</name>
</gene>
<evidence type="ECO:0000313" key="1">
    <source>
        <dbReference type="EMBL" id="RLT75130.1"/>
    </source>
</evidence>